<dbReference type="SMART" id="SM00257">
    <property type="entry name" value="LysM"/>
    <property type="match status" value="1"/>
</dbReference>
<dbReference type="SUPFAM" id="SSF53187">
    <property type="entry name" value="Zn-dependent exopeptidases"/>
    <property type="match status" value="1"/>
</dbReference>
<dbReference type="PANTHER" id="PTHR11705">
    <property type="entry name" value="PROTEASE FAMILY M14 CARBOXYPEPTIDASE A,B"/>
    <property type="match status" value="1"/>
</dbReference>
<evidence type="ECO:0000256" key="4">
    <source>
        <dbReference type="ARBA" id="ARBA00022801"/>
    </source>
</evidence>
<dbReference type="PROSITE" id="PS51782">
    <property type="entry name" value="LYSM"/>
    <property type="match status" value="1"/>
</dbReference>
<dbReference type="CDD" id="cd00118">
    <property type="entry name" value="LysM"/>
    <property type="match status" value="1"/>
</dbReference>
<dbReference type="InterPro" id="IPR036779">
    <property type="entry name" value="LysM_dom_sf"/>
</dbReference>
<evidence type="ECO:0000313" key="11">
    <source>
        <dbReference type="Proteomes" id="UP001418796"/>
    </source>
</evidence>
<evidence type="ECO:0000256" key="1">
    <source>
        <dbReference type="ARBA" id="ARBA00001947"/>
    </source>
</evidence>
<keyword evidence="4" id="KW-0378">Hydrolase</keyword>
<feature type="domain" description="Peptidase M14" evidence="9">
    <location>
        <begin position="56"/>
        <end position="352"/>
    </location>
</feature>
<dbReference type="RefSeq" id="WP_343130329.1">
    <property type="nucleotide sequence ID" value="NZ_JBCITK010000001.1"/>
</dbReference>
<dbReference type="Pfam" id="PF00246">
    <property type="entry name" value="Peptidase_M14"/>
    <property type="match status" value="1"/>
</dbReference>
<feature type="domain" description="LysM" evidence="8">
    <location>
        <begin position="2"/>
        <end position="48"/>
    </location>
</feature>
<keyword evidence="6" id="KW-0482">Metalloprotease</keyword>
<keyword evidence="11" id="KW-1185">Reference proteome</keyword>
<keyword evidence="3" id="KW-0645">Protease</keyword>
<dbReference type="InterPro" id="IPR034274">
    <property type="entry name" value="ENP1_M14_CPD"/>
</dbReference>
<dbReference type="Gene3D" id="3.40.630.10">
    <property type="entry name" value="Zn peptidases"/>
    <property type="match status" value="1"/>
</dbReference>
<dbReference type="CDD" id="cd06229">
    <property type="entry name" value="M14_Endopeptidase_I"/>
    <property type="match status" value="1"/>
</dbReference>
<comment type="caution">
    <text evidence="10">The sequence shown here is derived from an EMBL/GenBank/DDBJ whole genome shotgun (WGS) entry which is preliminary data.</text>
</comment>
<evidence type="ECO:0000313" key="10">
    <source>
        <dbReference type="EMBL" id="MEN0643397.1"/>
    </source>
</evidence>
<feature type="active site" description="Proton donor/acceptor" evidence="7">
    <location>
        <position position="322"/>
    </location>
</feature>
<dbReference type="SMART" id="SM00631">
    <property type="entry name" value="Zn_pept"/>
    <property type="match status" value="1"/>
</dbReference>
<comment type="similarity">
    <text evidence="2 7">Belongs to the peptidase M14 family.</text>
</comment>
<evidence type="ECO:0000256" key="5">
    <source>
        <dbReference type="ARBA" id="ARBA00022833"/>
    </source>
</evidence>
<keyword evidence="5" id="KW-0862">Zinc</keyword>
<evidence type="ECO:0000256" key="6">
    <source>
        <dbReference type="ARBA" id="ARBA00023049"/>
    </source>
</evidence>
<dbReference type="InterPro" id="IPR018392">
    <property type="entry name" value="LysM"/>
</dbReference>
<evidence type="ECO:0000256" key="2">
    <source>
        <dbReference type="ARBA" id="ARBA00005988"/>
    </source>
</evidence>
<accession>A0ABU9VIE6</accession>
<dbReference type="InterPro" id="IPR000834">
    <property type="entry name" value="Peptidase_M14"/>
</dbReference>
<dbReference type="PROSITE" id="PS52035">
    <property type="entry name" value="PEPTIDASE_M14"/>
    <property type="match status" value="1"/>
</dbReference>
<gene>
    <name evidence="10" type="ORF">MKY91_09600</name>
</gene>
<sequence>MKTYTATKGDTVSIIAYKHRIRPLDILLLNPSIRFEQDYVYPGEGVKLPDHAFIQSSLNIEDDLFCEFGMAQLEENRVELEALGVKASIIGYSVMGQPIYAWSIGTGNRSCFYSGGWHANEWHTSKFLSRFLLEAAKKLKHNQKWLGYSLTDLFKNIQLHVVPMVNPDGIDLVLQGVYDGHPYQSSVLEINQGMTRFNHWSANIRGVDLNHQWPAGWDKEAKGSPQKPWPRHYGGTHPLSEPETVAIYKYVQQINPDFVFAFHSQGQVIYWGYRQLESEQSKEMVDKLCQVSSYTAVHTADSDAGFKDWFIKETKRSGFTIEVGTGTNPLPPQSFSEIWTNNVPLALKGLEL</sequence>
<name>A0ABU9VIE6_9BACI</name>
<evidence type="ECO:0000256" key="7">
    <source>
        <dbReference type="PROSITE-ProRule" id="PRU01379"/>
    </source>
</evidence>
<organism evidence="10 11">
    <name type="scientific">Alkalicoccobacillus gibsonii</name>
    <dbReference type="NCBI Taxonomy" id="79881"/>
    <lineage>
        <taxon>Bacteria</taxon>
        <taxon>Bacillati</taxon>
        <taxon>Bacillota</taxon>
        <taxon>Bacilli</taxon>
        <taxon>Bacillales</taxon>
        <taxon>Bacillaceae</taxon>
        <taxon>Alkalicoccobacillus</taxon>
    </lineage>
</organism>
<evidence type="ECO:0000259" key="9">
    <source>
        <dbReference type="PROSITE" id="PS52035"/>
    </source>
</evidence>
<protein>
    <submittedName>
        <fullName evidence="10">M14 family metallopeptidase</fullName>
    </submittedName>
</protein>
<evidence type="ECO:0000256" key="3">
    <source>
        <dbReference type="ARBA" id="ARBA00022670"/>
    </source>
</evidence>
<proteinExistence type="inferred from homology"/>
<dbReference type="Gene3D" id="3.10.350.10">
    <property type="entry name" value="LysM domain"/>
    <property type="match status" value="1"/>
</dbReference>
<comment type="cofactor">
    <cofactor evidence="1">
        <name>Zn(2+)</name>
        <dbReference type="ChEBI" id="CHEBI:29105"/>
    </cofactor>
</comment>
<dbReference type="PANTHER" id="PTHR11705:SF143">
    <property type="entry name" value="SLL0236 PROTEIN"/>
    <property type="match status" value="1"/>
</dbReference>
<evidence type="ECO:0000259" key="8">
    <source>
        <dbReference type="PROSITE" id="PS51782"/>
    </source>
</evidence>
<dbReference type="Proteomes" id="UP001418796">
    <property type="component" value="Unassembled WGS sequence"/>
</dbReference>
<reference evidence="10 11" key="1">
    <citation type="submission" date="2024-03" db="EMBL/GenBank/DDBJ databases">
        <title>Bacilli Hybrid Assemblies.</title>
        <authorList>
            <person name="Kovac J."/>
        </authorList>
    </citation>
    <scope>NUCLEOTIDE SEQUENCE [LARGE SCALE GENOMIC DNA]</scope>
    <source>
        <strain evidence="10 11">FSL R7-0666</strain>
    </source>
</reference>
<dbReference type="EMBL" id="JBCITK010000001">
    <property type="protein sequence ID" value="MEN0643397.1"/>
    <property type="molecule type" value="Genomic_DNA"/>
</dbReference>